<keyword evidence="3" id="KW-0805">Transcription regulation</keyword>
<dbReference type="SUPFAM" id="SSF55785">
    <property type="entry name" value="PYP-like sensor domain (PAS domain)"/>
    <property type="match status" value="1"/>
</dbReference>
<reference evidence="10 11" key="1">
    <citation type="submission" date="2020-06" db="EMBL/GenBank/DDBJ databases">
        <title>Draft genome of Uliginosibacterium sp. IMCC34675.</title>
        <authorList>
            <person name="Song J."/>
        </authorList>
    </citation>
    <scope>NUCLEOTIDE SEQUENCE [LARGE SCALE GENOMIC DNA]</scope>
    <source>
        <strain evidence="10 11">IMCC34675</strain>
    </source>
</reference>
<name>A0ABX2IMJ5_9RHOO</name>
<evidence type="ECO:0000313" key="11">
    <source>
        <dbReference type="Proteomes" id="UP000778523"/>
    </source>
</evidence>
<dbReference type="PANTHER" id="PTHR48111">
    <property type="entry name" value="REGULATOR OF RPOS"/>
    <property type="match status" value="1"/>
</dbReference>
<dbReference type="SMART" id="SM00448">
    <property type="entry name" value="REC"/>
    <property type="match status" value="1"/>
</dbReference>
<dbReference type="Pfam" id="PF00072">
    <property type="entry name" value="Response_reg"/>
    <property type="match status" value="1"/>
</dbReference>
<dbReference type="Pfam" id="PF13426">
    <property type="entry name" value="PAS_9"/>
    <property type="match status" value="1"/>
</dbReference>
<keyword evidence="7" id="KW-0175">Coiled coil</keyword>
<evidence type="ECO:0000256" key="5">
    <source>
        <dbReference type="ARBA" id="ARBA00023163"/>
    </source>
</evidence>
<dbReference type="InterPro" id="IPR011006">
    <property type="entry name" value="CheY-like_superfamily"/>
</dbReference>
<dbReference type="EMBL" id="JABCSC020000003">
    <property type="protein sequence ID" value="NSL56232.1"/>
    <property type="molecule type" value="Genomic_DNA"/>
</dbReference>
<keyword evidence="2" id="KW-0902">Two-component regulatory system</keyword>
<dbReference type="PANTHER" id="PTHR48111:SF1">
    <property type="entry name" value="TWO-COMPONENT RESPONSE REGULATOR ORR33"/>
    <property type="match status" value="1"/>
</dbReference>
<dbReference type="SMART" id="SM00091">
    <property type="entry name" value="PAS"/>
    <property type="match status" value="1"/>
</dbReference>
<gene>
    <name evidence="10" type="ORF">HJ583_014425</name>
</gene>
<dbReference type="SUPFAM" id="SSF52172">
    <property type="entry name" value="CheY-like"/>
    <property type="match status" value="1"/>
</dbReference>
<dbReference type="RefSeq" id="WP_170022547.1">
    <property type="nucleotide sequence ID" value="NZ_JABCSC020000003.1"/>
</dbReference>
<protein>
    <submittedName>
        <fullName evidence="10">Response regulator</fullName>
    </submittedName>
</protein>
<dbReference type="SMART" id="SM00331">
    <property type="entry name" value="PP2C_SIG"/>
    <property type="match status" value="1"/>
</dbReference>
<dbReference type="Proteomes" id="UP000778523">
    <property type="component" value="Unassembled WGS sequence"/>
</dbReference>
<dbReference type="Gene3D" id="3.60.40.10">
    <property type="entry name" value="PPM-type phosphatase domain"/>
    <property type="match status" value="1"/>
</dbReference>
<evidence type="ECO:0000256" key="1">
    <source>
        <dbReference type="ARBA" id="ARBA00022553"/>
    </source>
</evidence>
<evidence type="ECO:0000259" key="9">
    <source>
        <dbReference type="PROSITE" id="PS50112"/>
    </source>
</evidence>
<dbReference type="Gene3D" id="3.30.450.20">
    <property type="entry name" value="PAS domain"/>
    <property type="match status" value="1"/>
</dbReference>
<evidence type="ECO:0000259" key="8">
    <source>
        <dbReference type="PROSITE" id="PS50110"/>
    </source>
</evidence>
<keyword evidence="1 6" id="KW-0597">Phosphoprotein</keyword>
<keyword evidence="11" id="KW-1185">Reference proteome</keyword>
<comment type="caution">
    <text evidence="10">The sequence shown here is derived from an EMBL/GenBank/DDBJ whole genome shotgun (WGS) entry which is preliminary data.</text>
</comment>
<dbReference type="NCBIfam" id="TIGR00229">
    <property type="entry name" value="sensory_box"/>
    <property type="match status" value="1"/>
</dbReference>
<evidence type="ECO:0000256" key="6">
    <source>
        <dbReference type="PROSITE-ProRule" id="PRU00169"/>
    </source>
</evidence>
<dbReference type="PROSITE" id="PS50110">
    <property type="entry name" value="RESPONSE_REGULATORY"/>
    <property type="match status" value="1"/>
</dbReference>
<evidence type="ECO:0000256" key="3">
    <source>
        <dbReference type="ARBA" id="ARBA00023015"/>
    </source>
</evidence>
<evidence type="ECO:0000313" key="10">
    <source>
        <dbReference type="EMBL" id="NSL56232.1"/>
    </source>
</evidence>
<feature type="modified residue" description="4-aspartylphosphate" evidence="6">
    <location>
        <position position="65"/>
    </location>
</feature>
<evidence type="ECO:0000256" key="4">
    <source>
        <dbReference type="ARBA" id="ARBA00023125"/>
    </source>
</evidence>
<dbReference type="PROSITE" id="PS50112">
    <property type="entry name" value="PAS"/>
    <property type="match status" value="1"/>
</dbReference>
<organism evidence="10 11">
    <name type="scientific">Uliginosibacterium aquaticum</name>
    <dbReference type="NCBI Taxonomy" id="2731212"/>
    <lineage>
        <taxon>Bacteria</taxon>
        <taxon>Pseudomonadati</taxon>
        <taxon>Pseudomonadota</taxon>
        <taxon>Betaproteobacteria</taxon>
        <taxon>Rhodocyclales</taxon>
        <taxon>Zoogloeaceae</taxon>
        <taxon>Uliginosibacterium</taxon>
    </lineage>
</organism>
<keyword evidence="4" id="KW-0238">DNA-binding</keyword>
<dbReference type="InterPro" id="IPR001932">
    <property type="entry name" value="PPM-type_phosphatase-like_dom"/>
</dbReference>
<keyword evidence="5" id="KW-0804">Transcription</keyword>
<dbReference type="Gene3D" id="3.40.50.2300">
    <property type="match status" value="1"/>
</dbReference>
<proteinExistence type="predicted"/>
<dbReference type="InterPro" id="IPR035965">
    <property type="entry name" value="PAS-like_dom_sf"/>
</dbReference>
<accession>A0ABX2IMJ5</accession>
<feature type="domain" description="Response regulatory" evidence="8">
    <location>
        <begin position="16"/>
        <end position="132"/>
    </location>
</feature>
<feature type="domain" description="PAS" evidence="9">
    <location>
        <begin position="144"/>
        <end position="215"/>
    </location>
</feature>
<dbReference type="CDD" id="cd00130">
    <property type="entry name" value="PAS"/>
    <property type="match status" value="1"/>
</dbReference>
<dbReference type="InterPro" id="IPR001789">
    <property type="entry name" value="Sig_transdc_resp-reg_receiver"/>
</dbReference>
<evidence type="ECO:0000256" key="2">
    <source>
        <dbReference type="ARBA" id="ARBA00023012"/>
    </source>
</evidence>
<sequence>MLDLTLEPANAQRSFRVLIADDTQANRALLRAYLVRLGFETLMAEDGEQALELFERERPDIVLMDLMMPKMDGFESIERIRMLRSDRWVPIVIVSAMDAEYDITRGLEAGADDFMTKPLSYQMFAAKMRNLSRALEFQVSREESQRREAAIADAVIDGIITFDAGFCVVDANRAAATIFGRSEGELPGSDLRNHLREPSGEGSWERHFRACVEGRDPDFIGSLQELMGRRADGRMFPCEICVTELPLAEERLFIAVVRDISERKRVGRQLTENAARLQQYHDEAEAEAELAKDIMERHIRRDALEQSGVQQAVIPTQRFSGDIVLAARSRSGKLYAMLADATGHGLAAAMSGLAIVNDFYRAVEDDVPLRRMILMLNNTLAELLPRGRFVSAAVLVLDQKHRRGEMWQGGVPDVLQVAPDGQLLARYRADQLPLGIEVWQAEEVSITPLEWDTASQLLLCSDGLIEACSGKGEEFGYEGVLAALASSRVEGRLDALQVELRRHLDVLAGHDDISMLLLDLPV</sequence>
<dbReference type="InterPro" id="IPR000014">
    <property type="entry name" value="PAS"/>
</dbReference>
<dbReference type="InterPro" id="IPR036457">
    <property type="entry name" value="PPM-type-like_dom_sf"/>
</dbReference>
<dbReference type="InterPro" id="IPR039420">
    <property type="entry name" value="WalR-like"/>
</dbReference>
<dbReference type="Pfam" id="PF07228">
    <property type="entry name" value="SpoIIE"/>
    <property type="match status" value="1"/>
</dbReference>
<feature type="coiled-coil region" evidence="7">
    <location>
        <begin position="267"/>
        <end position="301"/>
    </location>
</feature>
<dbReference type="SUPFAM" id="SSF81606">
    <property type="entry name" value="PP2C-like"/>
    <property type="match status" value="1"/>
</dbReference>
<evidence type="ECO:0000256" key="7">
    <source>
        <dbReference type="SAM" id="Coils"/>
    </source>
</evidence>